<accession>A0A7S4DS82</accession>
<proteinExistence type="predicted"/>
<reference evidence="2" key="1">
    <citation type="submission" date="2021-01" db="EMBL/GenBank/DDBJ databases">
        <authorList>
            <person name="Corre E."/>
            <person name="Pelletier E."/>
            <person name="Niang G."/>
            <person name="Scheremetjew M."/>
            <person name="Finn R."/>
            <person name="Kale V."/>
            <person name="Holt S."/>
            <person name="Cochrane G."/>
            <person name="Meng A."/>
            <person name="Brown T."/>
            <person name="Cohen L."/>
        </authorList>
    </citation>
    <scope>NUCLEOTIDE SEQUENCE</scope>
    <source>
        <strain evidence="2">CCCM811</strain>
    </source>
</reference>
<gene>
    <name evidence="2" type="ORF">LGLO00237_LOCUS19286</name>
</gene>
<evidence type="ECO:0000313" key="2">
    <source>
        <dbReference type="EMBL" id="CAE0667663.1"/>
    </source>
</evidence>
<name>A0A7S4DS82_9EUKA</name>
<protein>
    <submittedName>
        <fullName evidence="2">Uncharacterized protein</fullName>
    </submittedName>
</protein>
<organism evidence="2">
    <name type="scientific">Lotharella globosa</name>
    <dbReference type="NCBI Taxonomy" id="91324"/>
    <lineage>
        <taxon>Eukaryota</taxon>
        <taxon>Sar</taxon>
        <taxon>Rhizaria</taxon>
        <taxon>Cercozoa</taxon>
        <taxon>Chlorarachniophyceae</taxon>
        <taxon>Lotharella</taxon>
    </lineage>
</organism>
<feature type="region of interest" description="Disordered" evidence="1">
    <location>
        <begin position="17"/>
        <end position="119"/>
    </location>
</feature>
<evidence type="ECO:0000256" key="1">
    <source>
        <dbReference type="SAM" id="MobiDB-lite"/>
    </source>
</evidence>
<dbReference type="EMBL" id="HBIV01026911">
    <property type="protein sequence ID" value="CAE0667663.1"/>
    <property type="molecule type" value="Transcribed_RNA"/>
</dbReference>
<feature type="compositionally biased region" description="Acidic residues" evidence="1">
    <location>
        <begin position="56"/>
        <end position="67"/>
    </location>
</feature>
<sequence length="119" mass="13203">MILCSVWIWGPRRPVAWRREERIPKNASTDRYGLQPGLINRPRRGRLQLVAGGSGDDGEGDAEDEEPNERTYLPTESERRKAGDREPLDTASANTDTDGDGAPTGEGTTDPKAQREEKK</sequence>
<feature type="compositionally biased region" description="Basic and acidic residues" evidence="1">
    <location>
        <begin position="76"/>
        <end position="88"/>
    </location>
</feature>
<dbReference type="AlphaFoldDB" id="A0A7S4DS82"/>